<dbReference type="AlphaFoldDB" id="A0A427A4T3"/>
<name>A0A427A4T3_ENSVE</name>
<proteinExistence type="predicted"/>
<evidence type="ECO:0000313" key="2">
    <source>
        <dbReference type="EMBL" id="RRT71214.1"/>
    </source>
</evidence>
<reference evidence="2 3" key="1">
    <citation type="journal article" date="2014" name="Agronomy (Basel)">
        <title>A Draft Genome Sequence for Ensete ventricosum, the Drought-Tolerant Tree Against Hunger.</title>
        <authorList>
            <person name="Harrison J."/>
            <person name="Moore K.A."/>
            <person name="Paszkiewicz K."/>
            <person name="Jones T."/>
            <person name="Grant M."/>
            <person name="Ambacheew D."/>
            <person name="Muzemil S."/>
            <person name="Studholme D.J."/>
        </authorList>
    </citation>
    <scope>NUCLEOTIDE SEQUENCE [LARGE SCALE GENOMIC DNA]</scope>
</reference>
<feature type="compositionally biased region" description="Basic and acidic residues" evidence="1">
    <location>
        <begin position="219"/>
        <end position="246"/>
    </location>
</feature>
<evidence type="ECO:0000313" key="3">
    <source>
        <dbReference type="Proteomes" id="UP000287651"/>
    </source>
</evidence>
<comment type="caution">
    <text evidence="2">The sequence shown here is derived from an EMBL/GenBank/DDBJ whole genome shotgun (WGS) entry which is preliminary data.</text>
</comment>
<dbReference type="Proteomes" id="UP000287651">
    <property type="component" value="Unassembled WGS sequence"/>
</dbReference>
<organism evidence="2 3">
    <name type="scientific">Ensete ventricosum</name>
    <name type="common">Abyssinian banana</name>
    <name type="synonym">Musa ensete</name>
    <dbReference type="NCBI Taxonomy" id="4639"/>
    <lineage>
        <taxon>Eukaryota</taxon>
        <taxon>Viridiplantae</taxon>
        <taxon>Streptophyta</taxon>
        <taxon>Embryophyta</taxon>
        <taxon>Tracheophyta</taxon>
        <taxon>Spermatophyta</taxon>
        <taxon>Magnoliopsida</taxon>
        <taxon>Liliopsida</taxon>
        <taxon>Zingiberales</taxon>
        <taxon>Musaceae</taxon>
        <taxon>Ensete</taxon>
    </lineage>
</organism>
<protein>
    <submittedName>
        <fullName evidence="2">Uncharacterized protein</fullName>
    </submittedName>
</protein>
<feature type="region of interest" description="Disordered" evidence="1">
    <location>
        <begin position="191"/>
        <end position="246"/>
    </location>
</feature>
<dbReference type="EMBL" id="AMZH03003770">
    <property type="protein sequence ID" value="RRT71214.1"/>
    <property type="molecule type" value="Genomic_DNA"/>
</dbReference>
<gene>
    <name evidence="2" type="ORF">B296_00018146</name>
</gene>
<evidence type="ECO:0000256" key="1">
    <source>
        <dbReference type="SAM" id="MobiDB-lite"/>
    </source>
</evidence>
<sequence length="246" mass="26839">MANLSVPQLDMPLASTPRVLFMVGILRPSHPLPPHRATIQILGIKITPTRTRKPSPLLLLPPQSNQILPLIDNPKLIRIKNSAFSGILDETLAGAQQMRPARGVAVVGQGQAVRNPRGRLEEVRVGQKEVATVLDWCPEVGLVAARRVLVLIRRWRRQWREKRSSVVGLTGVVIGIDELVGGGRMVVVPGSSGKVRGTQGIHPLSGSASKKNKKGFLKPLRDTGGGREERRRECVSASEGEKRSEK</sequence>
<accession>A0A427A4T3</accession>